<dbReference type="Proteomes" id="UP001470230">
    <property type="component" value="Unassembled WGS sequence"/>
</dbReference>
<protein>
    <recommendedName>
        <fullName evidence="6">Protein kinase domain-containing protein</fullName>
    </recommendedName>
</protein>
<keyword evidence="3" id="KW-0547">Nucleotide-binding</keyword>
<proteinExistence type="predicted"/>
<evidence type="ECO:0000256" key="4">
    <source>
        <dbReference type="ARBA" id="ARBA00022777"/>
    </source>
</evidence>
<evidence type="ECO:0000313" key="7">
    <source>
        <dbReference type="EMBL" id="KAK8888613.1"/>
    </source>
</evidence>
<name>A0ABR2KCJ3_9EUKA</name>
<keyword evidence="4" id="KW-0418">Kinase</keyword>
<gene>
    <name evidence="7" type="ORF">M9Y10_033344</name>
</gene>
<feature type="domain" description="Protein kinase" evidence="6">
    <location>
        <begin position="21"/>
        <end position="277"/>
    </location>
</feature>
<dbReference type="SUPFAM" id="SSF56112">
    <property type="entry name" value="Protein kinase-like (PK-like)"/>
    <property type="match status" value="1"/>
</dbReference>
<evidence type="ECO:0000256" key="1">
    <source>
        <dbReference type="ARBA" id="ARBA00022527"/>
    </source>
</evidence>
<keyword evidence="2" id="KW-0808">Transferase</keyword>
<evidence type="ECO:0000256" key="3">
    <source>
        <dbReference type="ARBA" id="ARBA00022741"/>
    </source>
</evidence>
<evidence type="ECO:0000256" key="2">
    <source>
        <dbReference type="ARBA" id="ARBA00022679"/>
    </source>
</evidence>
<organism evidence="7 8">
    <name type="scientific">Tritrichomonas musculus</name>
    <dbReference type="NCBI Taxonomy" id="1915356"/>
    <lineage>
        <taxon>Eukaryota</taxon>
        <taxon>Metamonada</taxon>
        <taxon>Parabasalia</taxon>
        <taxon>Tritrichomonadida</taxon>
        <taxon>Tritrichomonadidae</taxon>
        <taxon>Tritrichomonas</taxon>
    </lineage>
</organism>
<comment type="caution">
    <text evidence="7">The sequence shown here is derived from an EMBL/GenBank/DDBJ whole genome shotgun (WGS) entry which is preliminary data.</text>
</comment>
<sequence length="317" mass="36382">MLHTETEDGFPVNIPYSFCGYKFLNILGFGSTSIVGLVEEENTCQLFSAKIMPKRYIEEKNLTEKIQKEMAVMGEVDHPNIVKIYRTFELKNRIDESYIISIMEYCENGDLLSYATEHGFNNEFERSKILKGFLEAVKYLHRRGISHGDIKPENILIDSNFNAKLTDFGYCRTTLIAGDESKSGTLYYAAPELFTSGEFDTRKTDIWSIGITLYCLSEGRFPYKNGKPKFVIGQISSGKLCFSLTITEKLKKLVQKCTNLIPENRPSVEEIMDDEYFFTYDKIYDCINQDAIEPYSTEYSENSYKSGYGSSDYSLDF</sequence>
<accession>A0ABR2KCJ3</accession>
<reference evidence="7 8" key="1">
    <citation type="submission" date="2024-04" db="EMBL/GenBank/DDBJ databases">
        <title>Tritrichomonas musculus Genome.</title>
        <authorList>
            <person name="Alves-Ferreira E."/>
            <person name="Grigg M."/>
            <person name="Lorenzi H."/>
            <person name="Galac M."/>
        </authorList>
    </citation>
    <scope>NUCLEOTIDE SEQUENCE [LARGE SCALE GENOMIC DNA]</scope>
    <source>
        <strain evidence="7 8">EAF2021</strain>
    </source>
</reference>
<keyword evidence="1" id="KW-0723">Serine/threonine-protein kinase</keyword>
<dbReference type="PROSITE" id="PS00108">
    <property type="entry name" value="PROTEIN_KINASE_ST"/>
    <property type="match status" value="1"/>
</dbReference>
<dbReference type="PROSITE" id="PS50011">
    <property type="entry name" value="PROTEIN_KINASE_DOM"/>
    <property type="match status" value="1"/>
</dbReference>
<dbReference type="PANTHER" id="PTHR24346">
    <property type="entry name" value="MAP/MICROTUBULE AFFINITY-REGULATING KINASE"/>
    <property type="match status" value="1"/>
</dbReference>
<evidence type="ECO:0000259" key="6">
    <source>
        <dbReference type="PROSITE" id="PS50011"/>
    </source>
</evidence>
<dbReference type="SMART" id="SM00220">
    <property type="entry name" value="S_TKc"/>
    <property type="match status" value="1"/>
</dbReference>
<dbReference type="Pfam" id="PF00069">
    <property type="entry name" value="Pkinase"/>
    <property type="match status" value="1"/>
</dbReference>
<dbReference type="InterPro" id="IPR011009">
    <property type="entry name" value="Kinase-like_dom_sf"/>
</dbReference>
<dbReference type="InterPro" id="IPR008271">
    <property type="entry name" value="Ser/Thr_kinase_AS"/>
</dbReference>
<dbReference type="InterPro" id="IPR000719">
    <property type="entry name" value="Prot_kinase_dom"/>
</dbReference>
<dbReference type="PANTHER" id="PTHR24346:SF82">
    <property type="entry name" value="KP78A-RELATED"/>
    <property type="match status" value="1"/>
</dbReference>
<keyword evidence="8" id="KW-1185">Reference proteome</keyword>
<dbReference type="Gene3D" id="1.10.510.10">
    <property type="entry name" value="Transferase(Phosphotransferase) domain 1"/>
    <property type="match status" value="1"/>
</dbReference>
<evidence type="ECO:0000256" key="5">
    <source>
        <dbReference type="ARBA" id="ARBA00022840"/>
    </source>
</evidence>
<evidence type="ECO:0000313" key="8">
    <source>
        <dbReference type="Proteomes" id="UP001470230"/>
    </source>
</evidence>
<dbReference type="EMBL" id="JAPFFF010000005">
    <property type="protein sequence ID" value="KAK8888613.1"/>
    <property type="molecule type" value="Genomic_DNA"/>
</dbReference>
<keyword evidence="5" id="KW-0067">ATP-binding</keyword>